<dbReference type="GO" id="GO:0050660">
    <property type="term" value="F:flavin adenine dinucleotide binding"/>
    <property type="evidence" value="ECO:0007669"/>
    <property type="project" value="InterPro"/>
</dbReference>
<dbReference type="InterPro" id="IPR012846">
    <property type="entry name" value="Acetolactate_synth_lsu"/>
</dbReference>
<comment type="pathway">
    <text evidence="2 14">Amino-acid biosynthesis; L-valine biosynthesis; L-valine from pyruvate: step 1/4.</text>
</comment>
<dbReference type="InterPro" id="IPR012001">
    <property type="entry name" value="Thiamin_PyroP_enz_TPP-bd_dom"/>
</dbReference>
<proteinExistence type="inferred from homology"/>
<dbReference type="InterPro" id="IPR000399">
    <property type="entry name" value="TPP-bd_CS"/>
</dbReference>
<dbReference type="Proteomes" id="UP000280881">
    <property type="component" value="Unassembled WGS sequence"/>
</dbReference>
<dbReference type="SUPFAM" id="SSF52518">
    <property type="entry name" value="Thiamin diphosphate-binding fold (THDP-binding)"/>
    <property type="match status" value="2"/>
</dbReference>
<evidence type="ECO:0000256" key="5">
    <source>
        <dbReference type="ARBA" id="ARBA00022605"/>
    </source>
</evidence>
<evidence type="ECO:0000313" key="18">
    <source>
        <dbReference type="EMBL" id="RKQ63431.1"/>
    </source>
</evidence>
<keyword evidence="11 14" id="KW-0786">Thiamine pyrophosphate</keyword>
<reference evidence="18 19" key="1">
    <citation type="submission" date="2018-10" db="EMBL/GenBank/DDBJ databases">
        <title>Genomic Encyclopedia of Type Strains, Phase IV (KMG-IV): sequencing the most valuable type-strain genomes for metagenomic binning, comparative biology and taxonomic classification.</title>
        <authorList>
            <person name="Goeker M."/>
        </authorList>
    </citation>
    <scope>NUCLEOTIDE SEQUENCE [LARGE SCALE GENOMIC DNA]</scope>
    <source>
        <strain evidence="18 19">DSM 15521</strain>
    </source>
</reference>
<dbReference type="GO" id="GO:0009097">
    <property type="term" value="P:isoleucine biosynthetic process"/>
    <property type="evidence" value="ECO:0007669"/>
    <property type="project" value="UniProtKB-UniPathway"/>
</dbReference>
<dbReference type="InterPro" id="IPR039368">
    <property type="entry name" value="AHAS_TPP"/>
</dbReference>
<dbReference type="CDD" id="cd02015">
    <property type="entry name" value="TPP_AHAS"/>
    <property type="match status" value="1"/>
</dbReference>
<dbReference type="OrthoDB" id="4494979at2"/>
<organism evidence="18 19">
    <name type="scientific">Thermovibrio guaymasensis</name>
    <dbReference type="NCBI Taxonomy" id="240167"/>
    <lineage>
        <taxon>Bacteria</taxon>
        <taxon>Pseudomonadati</taxon>
        <taxon>Aquificota</taxon>
        <taxon>Aquificia</taxon>
        <taxon>Desulfurobacteriales</taxon>
        <taxon>Desulfurobacteriaceae</taxon>
        <taxon>Thermovibrio</taxon>
    </lineage>
</organism>
<dbReference type="InterPro" id="IPR029061">
    <property type="entry name" value="THDP-binding"/>
</dbReference>
<dbReference type="EMBL" id="RBIE01000001">
    <property type="protein sequence ID" value="RKQ63431.1"/>
    <property type="molecule type" value="Genomic_DNA"/>
</dbReference>
<dbReference type="SUPFAM" id="SSF52467">
    <property type="entry name" value="DHS-like NAD/FAD-binding domain"/>
    <property type="match status" value="1"/>
</dbReference>
<dbReference type="GO" id="GO:0003984">
    <property type="term" value="F:acetolactate synthase activity"/>
    <property type="evidence" value="ECO:0007669"/>
    <property type="project" value="UniProtKB-EC"/>
</dbReference>
<evidence type="ECO:0000256" key="10">
    <source>
        <dbReference type="ARBA" id="ARBA00022842"/>
    </source>
</evidence>
<keyword evidence="9" id="KW-0274">FAD</keyword>
<comment type="pathway">
    <text evidence="1 14">Amino-acid biosynthesis; L-isoleucine biosynthesis; L-isoleucine from 2-oxobutanoate: step 1/4.</text>
</comment>
<dbReference type="InterPro" id="IPR012000">
    <property type="entry name" value="Thiamin_PyroP_enz_cen_dom"/>
</dbReference>
<dbReference type="InterPro" id="IPR011766">
    <property type="entry name" value="TPP_enzyme_TPP-bd"/>
</dbReference>
<evidence type="ECO:0000256" key="9">
    <source>
        <dbReference type="ARBA" id="ARBA00022827"/>
    </source>
</evidence>
<dbReference type="FunFam" id="3.40.50.970:FF:000007">
    <property type="entry name" value="Acetolactate synthase"/>
    <property type="match status" value="1"/>
</dbReference>
<evidence type="ECO:0000256" key="8">
    <source>
        <dbReference type="ARBA" id="ARBA00022723"/>
    </source>
</evidence>
<evidence type="ECO:0000256" key="11">
    <source>
        <dbReference type="ARBA" id="ARBA00023052"/>
    </source>
</evidence>
<keyword evidence="12 14" id="KW-0100">Branched-chain amino acid biosynthesis</keyword>
<gene>
    <name evidence="18" type="ORF">C7457_0302</name>
</gene>
<evidence type="ECO:0000259" key="15">
    <source>
        <dbReference type="Pfam" id="PF00205"/>
    </source>
</evidence>
<protein>
    <recommendedName>
        <fullName evidence="4 14">Acetolactate synthase</fullName>
        <ecNumber evidence="4 14">2.2.1.6</ecNumber>
    </recommendedName>
</protein>
<name>A0A420W7Y9_9BACT</name>
<dbReference type="PANTHER" id="PTHR18968:SF13">
    <property type="entry name" value="ACETOLACTATE SYNTHASE CATALYTIC SUBUNIT, MITOCHONDRIAL"/>
    <property type="match status" value="1"/>
</dbReference>
<evidence type="ECO:0000259" key="16">
    <source>
        <dbReference type="Pfam" id="PF02775"/>
    </source>
</evidence>
<dbReference type="FunFam" id="3.40.50.1220:FF:000008">
    <property type="entry name" value="Acetolactate synthase"/>
    <property type="match status" value="1"/>
</dbReference>
<evidence type="ECO:0000256" key="12">
    <source>
        <dbReference type="ARBA" id="ARBA00023304"/>
    </source>
</evidence>
<dbReference type="GO" id="GO:0005948">
    <property type="term" value="C:acetolactate synthase complex"/>
    <property type="evidence" value="ECO:0007669"/>
    <property type="project" value="UniProtKB-ARBA"/>
</dbReference>
<comment type="catalytic activity">
    <reaction evidence="13 14">
        <text>2 pyruvate + H(+) = (2S)-2-acetolactate + CO2</text>
        <dbReference type="Rhea" id="RHEA:25249"/>
        <dbReference type="ChEBI" id="CHEBI:15361"/>
        <dbReference type="ChEBI" id="CHEBI:15378"/>
        <dbReference type="ChEBI" id="CHEBI:16526"/>
        <dbReference type="ChEBI" id="CHEBI:58476"/>
        <dbReference type="EC" id="2.2.1.6"/>
    </reaction>
</comment>
<dbReference type="NCBIfam" id="TIGR00118">
    <property type="entry name" value="acolac_lg"/>
    <property type="match status" value="1"/>
</dbReference>
<dbReference type="UniPathway" id="UPA00049">
    <property type="reaction ID" value="UER00059"/>
</dbReference>
<dbReference type="FunFam" id="3.40.50.970:FF:000016">
    <property type="entry name" value="Acetolactate synthase"/>
    <property type="match status" value="1"/>
</dbReference>
<keyword evidence="19" id="KW-1185">Reference proteome</keyword>
<feature type="domain" description="Thiamine pyrophosphate enzyme central" evidence="15">
    <location>
        <begin position="195"/>
        <end position="330"/>
    </location>
</feature>
<sequence>MKLSGAEILLRALELEGVERIFGYPGGAVLDIYDRLPFSPLKHYLTRHEQGAAHAADGYARATGKVGVCFATSGPGATNLVTGLATAQIDSSPVVAFTGNVPTFMIGNDAFQEVDTVGITRPITKHNFLVKDVKDLADTIKKAFHIAKTGRPGVVLVDLPKDVTRELTDFFEEEYKAPVQIRSYKPVLKGHPGQIKRAAKAIATSERPVLYIGGGVVSSGASDLVVKMAEVANIPMVATLMGLTAVPSNHPFFLGMLGMHGTYAANMAVQEADLLIAIGARFDDRVTGKLSEFAPNAKVIHIDIDSAEIGKNKPVDIPIVGDAKLVMEELLPEVEKLVAKNREFYGARERWILKVRSWAERYPLWYEPSDRIIKPQFVIEKVWQVTKGEAIITTDVGQHQMWTAQYYKFKYPRQFITSGGLGTMGFGVPAAIGAKVGRPDKTVFCISGDGSFQMNMQEIVTAVHYNIPIKVAILNNNFLGMVRQWQGIFYDKNYSQVHLDVQPDFVKLVEAMGGVGLRAEKPSEVEEVLKEAMSINDRPVVIDFIVDREEDVYPMVPPGGALHEMILPSYGKKREKKAV</sequence>
<comment type="caution">
    <text evidence="18">The sequence shown here is derived from an EMBL/GenBank/DDBJ whole genome shotgun (WGS) entry which is preliminary data.</text>
</comment>
<evidence type="ECO:0000256" key="13">
    <source>
        <dbReference type="ARBA" id="ARBA00048670"/>
    </source>
</evidence>
<evidence type="ECO:0000256" key="2">
    <source>
        <dbReference type="ARBA" id="ARBA00005025"/>
    </source>
</evidence>
<comment type="cofactor">
    <cofactor evidence="14">
        <name>thiamine diphosphate</name>
        <dbReference type="ChEBI" id="CHEBI:58937"/>
    </cofactor>
    <text evidence="14">Binds 1 thiamine pyrophosphate per subunit.</text>
</comment>
<dbReference type="InterPro" id="IPR045229">
    <property type="entry name" value="TPP_enz"/>
</dbReference>
<evidence type="ECO:0000259" key="17">
    <source>
        <dbReference type="Pfam" id="PF02776"/>
    </source>
</evidence>
<keyword evidence="7 14" id="KW-0808">Transferase</keyword>
<evidence type="ECO:0000256" key="4">
    <source>
        <dbReference type="ARBA" id="ARBA00013145"/>
    </source>
</evidence>
<comment type="cofactor">
    <cofactor evidence="14">
        <name>Mg(2+)</name>
        <dbReference type="ChEBI" id="CHEBI:18420"/>
    </cofactor>
    <text evidence="14">Binds 1 Mg(2+) ion per subunit.</text>
</comment>
<dbReference type="GO" id="GO:0030976">
    <property type="term" value="F:thiamine pyrophosphate binding"/>
    <property type="evidence" value="ECO:0007669"/>
    <property type="project" value="UniProtKB-UniRule"/>
</dbReference>
<evidence type="ECO:0000256" key="14">
    <source>
        <dbReference type="RuleBase" id="RU003591"/>
    </source>
</evidence>
<comment type="similarity">
    <text evidence="3 14">Belongs to the TPP enzyme family.</text>
</comment>
<dbReference type="CDD" id="cd07035">
    <property type="entry name" value="TPP_PYR_POX_like"/>
    <property type="match status" value="1"/>
</dbReference>
<dbReference type="Pfam" id="PF02775">
    <property type="entry name" value="TPP_enzyme_C"/>
    <property type="match status" value="1"/>
</dbReference>
<dbReference type="Pfam" id="PF02776">
    <property type="entry name" value="TPP_enzyme_N"/>
    <property type="match status" value="1"/>
</dbReference>
<dbReference type="Pfam" id="PF00205">
    <property type="entry name" value="TPP_enzyme_M"/>
    <property type="match status" value="1"/>
</dbReference>
<dbReference type="EC" id="2.2.1.6" evidence="4 14"/>
<accession>A0A420W7Y9</accession>
<keyword evidence="6" id="KW-0285">Flavoprotein</keyword>
<dbReference type="RefSeq" id="WP_121169678.1">
    <property type="nucleotide sequence ID" value="NZ_RBIE01000001.1"/>
</dbReference>
<dbReference type="PANTHER" id="PTHR18968">
    <property type="entry name" value="THIAMINE PYROPHOSPHATE ENZYMES"/>
    <property type="match status" value="1"/>
</dbReference>
<feature type="domain" description="Thiamine pyrophosphate enzyme TPP-binding" evidence="16">
    <location>
        <begin position="395"/>
        <end position="544"/>
    </location>
</feature>
<keyword evidence="5 14" id="KW-0028">Amino-acid biosynthesis</keyword>
<keyword evidence="8 14" id="KW-0479">Metal-binding</keyword>
<dbReference type="UniPathway" id="UPA00047">
    <property type="reaction ID" value="UER00055"/>
</dbReference>
<dbReference type="GO" id="GO:0009099">
    <property type="term" value="P:L-valine biosynthetic process"/>
    <property type="evidence" value="ECO:0007669"/>
    <property type="project" value="UniProtKB-UniPathway"/>
</dbReference>
<dbReference type="AlphaFoldDB" id="A0A420W7Y9"/>
<evidence type="ECO:0000256" key="3">
    <source>
        <dbReference type="ARBA" id="ARBA00007812"/>
    </source>
</evidence>
<dbReference type="PROSITE" id="PS00187">
    <property type="entry name" value="TPP_ENZYMES"/>
    <property type="match status" value="1"/>
</dbReference>
<feature type="domain" description="Thiamine pyrophosphate enzyme N-terminal TPP-binding" evidence="17">
    <location>
        <begin position="4"/>
        <end position="118"/>
    </location>
</feature>
<evidence type="ECO:0000256" key="1">
    <source>
        <dbReference type="ARBA" id="ARBA00004974"/>
    </source>
</evidence>
<evidence type="ECO:0000256" key="7">
    <source>
        <dbReference type="ARBA" id="ARBA00022679"/>
    </source>
</evidence>
<evidence type="ECO:0000256" key="6">
    <source>
        <dbReference type="ARBA" id="ARBA00022630"/>
    </source>
</evidence>
<dbReference type="Gene3D" id="3.40.50.970">
    <property type="match status" value="2"/>
</dbReference>
<dbReference type="InterPro" id="IPR029035">
    <property type="entry name" value="DHS-like_NAD/FAD-binding_dom"/>
</dbReference>
<dbReference type="Gene3D" id="3.40.50.1220">
    <property type="entry name" value="TPP-binding domain"/>
    <property type="match status" value="1"/>
</dbReference>
<dbReference type="GO" id="GO:0000287">
    <property type="term" value="F:magnesium ion binding"/>
    <property type="evidence" value="ECO:0007669"/>
    <property type="project" value="UniProtKB-UniRule"/>
</dbReference>
<evidence type="ECO:0000313" key="19">
    <source>
        <dbReference type="Proteomes" id="UP000280881"/>
    </source>
</evidence>
<keyword evidence="10 14" id="KW-0460">Magnesium</keyword>